<feature type="compositionally biased region" description="Basic residues" evidence="2">
    <location>
        <begin position="1401"/>
        <end position="1410"/>
    </location>
</feature>
<feature type="domain" description="DUF6531" evidence="3">
    <location>
        <begin position="209"/>
        <end position="282"/>
    </location>
</feature>
<feature type="compositionally biased region" description="Basic and acidic residues" evidence="2">
    <location>
        <begin position="1379"/>
        <end position="1400"/>
    </location>
</feature>
<keyword evidence="6" id="KW-1185">Reference proteome</keyword>
<dbReference type="InterPro" id="IPR022385">
    <property type="entry name" value="Rhs_assc_core"/>
</dbReference>
<organism evidence="5 6">
    <name type="scientific">Aquimarina muelleri</name>
    <dbReference type="NCBI Taxonomy" id="279356"/>
    <lineage>
        <taxon>Bacteria</taxon>
        <taxon>Pseudomonadati</taxon>
        <taxon>Bacteroidota</taxon>
        <taxon>Flavobacteriia</taxon>
        <taxon>Flavobacteriales</taxon>
        <taxon>Flavobacteriaceae</taxon>
        <taxon>Aquimarina</taxon>
    </lineage>
</organism>
<dbReference type="InterPro" id="IPR031325">
    <property type="entry name" value="RHS_repeat"/>
</dbReference>
<dbReference type="Pfam" id="PF20148">
    <property type="entry name" value="DUF6531"/>
    <property type="match status" value="1"/>
</dbReference>
<evidence type="ECO:0000256" key="1">
    <source>
        <dbReference type="ARBA" id="ARBA00022737"/>
    </source>
</evidence>
<evidence type="ECO:0000256" key="2">
    <source>
        <dbReference type="SAM" id="MobiDB-lite"/>
    </source>
</evidence>
<reference evidence="5 6" key="1">
    <citation type="journal article" date="2014" name="Int. J. Syst. Evol. Microbiol.">
        <title>Complete genome sequence of Corynebacterium casei LMG S-19264T (=DSM 44701T), isolated from a smear-ripened cheese.</title>
        <authorList>
            <consortium name="US DOE Joint Genome Institute (JGI-PGF)"/>
            <person name="Walter F."/>
            <person name="Albersmeier A."/>
            <person name="Kalinowski J."/>
            <person name="Ruckert C."/>
        </authorList>
    </citation>
    <scope>NUCLEOTIDE SEQUENCE [LARGE SCALE GENOMIC DNA]</scope>
    <source>
        <strain evidence="5 6">KCTC 12285</strain>
    </source>
</reference>
<keyword evidence="1" id="KW-0677">Repeat</keyword>
<proteinExistence type="predicted"/>
<dbReference type="NCBIfam" id="TIGR03696">
    <property type="entry name" value="Rhs_assc_core"/>
    <property type="match status" value="1"/>
</dbReference>
<comment type="caution">
    <text evidence="5">The sequence shown here is derived from an EMBL/GenBank/DDBJ whole genome shotgun (WGS) entry which is preliminary data.</text>
</comment>
<dbReference type="Gene3D" id="2.180.10.10">
    <property type="entry name" value="RHS repeat-associated core"/>
    <property type="match status" value="3"/>
</dbReference>
<evidence type="ECO:0000313" key="5">
    <source>
        <dbReference type="EMBL" id="GGX30869.1"/>
    </source>
</evidence>
<evidence type="ECO:0000259" key="4">
    <source>
        <dbReference type="Pfam" id="PF25023"/>
    </source>
</evidence>
<dbReference type="Proteomes" id="UP000601108">
    <property type="component" value="Unassembled WGS sequence"/>
</dbReference>
<sequence length="1410" mass="160463">MLLADNHFTPVIGLDVHFTVVPPFNPFQPFIAAILDPMDYVPFIGATVHVNGAKRGVSDTSGVLVTLFHIPIVGAFAAAPIIGHESMNFFSSETVKADGTRLSPKGHMVMSCNDIGIPLSLSPGKKKFWKLVPTIFAPTSYSLPIPSGKPVNVAPPYSPDLLGMAMGLAMSFGFGAIMRYAGRLLNKLAKKIGNGSNKMSSWLCKLGFEPINLVTGAVTYEGVDFELPSPIPFAWERVWDSDSDYVGILGHGVHCKYDRAVELFPDQDAVGLRFEDGRMLAFPFLERGDSIYMRQEKTTLTRTPKGDFVAYSHTEELYSHFEYKTTQDNQTLYKLTKIEDLRGFKTQFIFKNNRLTQIIDASNRELTLEYTPQGFVSNIYLKKKEDKQLMVAYQYDALGNMIGIADALEQQTIMEYQDHLMVKKIDRNGQAFYWEYEGKGTAAKCIHTWGDNGWQEGYMEYHTQEGYNKITDANGIVTYYYYTPEGLVTEIKNGEGDSEYMEYTEYMELYREIDQEGNVTGYTYDEQGNQTSVVYPDGSASQYMYNDAGRLLITIDPEGNKRNYTYKKETPHLVNSIVEPDNSITAFTYNSSQLVSEVKNNTKKSYLTYNTQYNLDSFKDQDNNTTNWVYNHLGQVSNISVNGRIQQSFVYDALGRVTRVANNGDHETELKYNAYNEVIQAFNNKTKIDFAYTPLGSLQMREENGAKVFFGYDKMEQLKTIKNEHDETYSFTRNKNGEIITEKGFDALQRTYRRDRAGKVIKVERPNNQFTEYEYNALGQITRAEYSDGTWETFSYNKNGQLIEARNPNSAVSLERDAIGRIVEEKQSTGLPNEKGYSLQNNYNANGNRTALTSSLGANIQHQYNASGQCVNTQAQNGNNTYTAQTKYNPLGQEIERVVTGGITSSRSYDRAGRQRTHHVHGKTRSYRNTQYTWNPNHQLQQIFDATAHNNTQFTYNAFGSLASAHYADDSYDYKLPDEVGNLYKTKEKDERKYGKGGQLQHDKNWQYLYDQEGNLIKKTKNNQEQILADFKKEKEKAASIKTTWIDRVFGYTDDEESEPDLNPKTPLTHWQHGEWFYTWQANGMLKSVKDPRGKVTSFEYDALGRRTAKINHYKKEINRYIYDGNVLLHEFRYALEDRPKVIADDLGRLSYDKEEPTTNLITWVFDEGTFVPSAKITEDGIFSIISDYLGTPILSFDENGKKVWERELDIYGKVRKGDNRFVPFLYQGQYFDEETELAYNRFRYYSPDSGTYISKDPIGLSGGDNLYAYTKDVNLLIDPMGLTPLGQQGFSVYGLFEAGAKEPYYIGISNDSERRAFQHMDSGRLSETGEMKVFKGLEDVTYAEARGNEQHLIEKHGTKTGTIGEEIGPNNKGNKINSFDKTRTDARGKKFKAEYDKAKGKGKPKIKCG</sequence>
<dbReference type="PANTHER" id="PTHR32305">
    <property type="match status" value="1"/>
</dbReference>
<evidence type="ECO:0000259" key="3">
    <source>
        <dbReference type="Pfam" id="PF20148"/>
    </source>
</evidence>
<gene>
    <name evidence="5" type="ORF">GCM10007384_34990</name>
</gene>
<dbReference type="PANTHER" id="PTHR32305:SF15">
    <property type="entry name" value="PROTEIN RHSA-RELATED"/>
    <property type="match status" value="1"/>
</dbReference>
<feature type="region of interest" description="Disordered" evidence="2">
    <location>
        <begin position="1359"/>
        <end position="1410"/>
    </location>
</feature>
<evidence type="ECO:0000313" key="6">
    <source>
        <dbReference type="Proteomes" id="UP000601108"/>
    </source>
</evidence>
<dbReference type="InterPro" id="IPR056823">
    <property type="entry name" value="TEN-like_YD-shell"/>
</dbReference>
<dbReference type="Pfam" id="PF05593">
    <property type="entry name" value="RHS_repeat"/>
    <property type="match status" value="1"/>
</dbReference>
<dbReference type="InterPro" id="IPR045351">
    <property type="entry name" value="DUF6531"/>
</dbReference>
<dbReference type="PRINTS" id="PR00394">
    <property type="entry name" value="RHSPROTEIN"/>
</dbReference>
<dbReference type="EMBL" id="BMWS01000030">
    <property type="protein sequence ID" value="GGX30869.1"/>
    <property type="molecule type" value="Genomic_DNA"/>
</dbReference>
<dbReference type="Pfam" id="PF25023">
    <property type="entry name" value="TEN_YD-shell"/>
    <property type="match status" value="2"/>
</dbReference>
<dbReference type="NCBIfam" id="TIGR01643">
    <property type="entry name" value="YD_repeat_2x"/>
    <property type="match status" value="3"/>
</dbReference>
<dbReference type="InterPro" id="IPR050708">
    <property type="entry name" value="T6SS_VgrG/RHS"/>
</dbReference>
<dbReference type="InterPro" id="IPR006530">
    <property type="entry name" value="YD"/>
</dbReference>
<feature type="domain" description="Teneurin-like YD-shell" evidence="4">
    <location>
        <begin position="754"/>
        <end position="880"/>
    </location>
</feature>
<feature type="compositionally biased region" description="Low complexity" evidence="2">
    <location>
        <begin position="1360"/>
        <end position="1369"/>
    </location>
</feature>
<feature type="domain" description="Teneurin-like YD-shell" evidence="4">
    <location>
        <begin position="1073"/>
        <end position="1257"/>
    </location>
</feature>
<protein>
    <submittedName>
        <fullName evidence="5">Type IV secretion protein Rhs</fullName>
    </submittedName>
</protein>
<accession>A0A918K0L2</accession>
<dbReference type="RefSeq" id="WP_051316780.1">
    <property type="nucleotide sequence ID" value="NZ_BMWS01000030.1"/>
</dbReference>
<name>A0A918K0L2_9FLAO</name>